<dbReference type="EMBL" id="JAQIZZ010000008">
    <property type="protein sequence ID" value="KAJ5525761.1"/>
    <property type="molecule type" value="Genomic_DNA"/>
</dbReference>
<organism evidence="1 2">
    <name type="scientific">Penicillium frequentans</name>
    <dbReference type="NCBI Taxonomy" id="3151616"/>
    <lineage>
        <taxon>Eukaryota</taxon>
        <taxon>Fungi</taxon>
        <taxon>Dikarya</taxon>
        <taxon>Ascomycota</taxon>
        <taxon>Pezizomycotina</taxon>
        <taxon>Eurotiomycetes</taxon>
        <taxon>Eurotiomycetidae</taxon>
        <taxon>Eurotiales</taxon>
        <taxon>Aspergillaceae</taxon>
        <taxon>Penicillium</taxon>
    </lineage>
</organism>
<evidence type="ECO:0000313" key="1">
    <source>
        <dbReference type="EMBL" id="KAJ5525761.1"/>
    </source>
</evidence>
<evidence type="ECO:0008006" key="3">
    <source>
        <dbReference type="Google" id="ProtNLM"/>
    </source>
</evidence>
<dbReference type="SUPFAM" id="SSF52540">
    <property type="entry name" value="P-loop containing nucleoside triphosphate hydrolases"/>
    <property type="match status" value="1"/>
</dbReference>
<dbReference type="Proteomes" id="UP001220324">
    <property type="component" value="Unassembled WGS sequence"/>
</dbReference>
<dbReference type="AlphaFoldDB" id="A0AAD6CLM5"/>
<dbReference type="InterPro" id="IPR027417">
    <property type="entry name" value="P-loop_NTPase"/>
</dbReference>
<proteinExistence type="predicted"/>
<dbReference type="Gene3D" id="3.40.50.300">
    <property type="entry name" value="P-loop containing nucleotide triphosphate hydrolases"/>
    <property type="match status" value="1"/>
</dbReference>
<sequence length="364" mass="38649">MGQLLQTKDTTEFEVSRIPSVLFNLSLPSTVNITSDIVPAEGAVILVQAVSVIGRANILEDSTGHVEPITKGEVLPVALGKRRALRKRSGDVPTNLAIGDTIYLLSKSGVVGTSLGFYDENERPVELKVLGAVVLAGKQVNMKDSAVPRRQKLEYSAPIVGVIGTCMDVGKTTMICKLISELRKKDMRIAAVKLTGVASLRDLLKMDGAGADPVMGFMDGGLPSTCGDISEVVEVALGVLHKVNQAQPDLIVAEFGDGLLGDYGVEQLMRCPDIRQNTIAFILSAGDLVSVYGARELMKLYGAEISLSTGPAVNNLTAASYVEEHIGGLAESNQHAIPKTVAMVEANLEKHRTRLLGSSDTVSI</sequence>
<keyword evidence="2" id="KW-1185">Reference proteome</keyword>
<comment type="caution">
    <text evidence="1">The sequence shown here is derived from an EMBL/GenBank/DDBJ whole genome shotgun (WGS) entry which is preliminary data.</text>
</comment>
<reference evidence="1 2" key="1">
    <citation type="journal article" date="2023" name="IMA Fungus">
        <title>Comparative genomic study of the Penicillium genus elucidates a diverse pangenome and 15 lateral gene transfer events.</title>
        <authorList>
            <person name="Petersen C."/>
            <person name="Sorensen T."/>
            <person name="Nielsen M.R."/>
            <person name="Sondergaard T.E."/>
            <person name="Sorensen J.L."/>
            <person name="Fitzpatrick D.A."/>
            <person name="Frisvad J.C."/>
            <person name="Nielsen K.L."/>
        </authorList>
    </citation>
    <scope>NUCLEOTIDE SEQUENCE [LARGE SCALE GENOMIC DNA]</scope>
    <source>
        <strain evidence="1 2">IBT 35679</strain>
    </source>
</reference>
<name>A0AAD6CLM5_9EURO</name>
<accession>A0AAD6CLM5</accession>
<protein>
    <recommendedName>
        <fullName evidence="3">DUF1611 domain-containing protein</fullName>
    </recommendedName>
</protein>
<evidence type="ECO:0000313" key="2">
    <source>
        <dbReference type="Proteomes" id="UP001220324"/>
    </source>
</evidence>
<gene>
    <name evidence="1" type="ORF">N7494_012411</name>
</gene>